<dbReference type="Gene3D" id="2.60.120.10">
    <property type="entry name" value="Jelly Rolls"/>
    <property type="match status" value="1"/>
</dbReference>
<keyword evidence="3" id="KW-1185">Reference proteome</keyword>
<dbReference type="EMBL" id="JAVRHL010000003">
    <property type="protein sequence ID" value="MDT0683542.1"/>
    <property type="molecule type" value="Genomic_DNA"/>
</dbReference>
<evidence type="ECO:0000313" key="2">
    <source>
        <dbReference type="EMBL" id="MDT0683542.1"/>
    </source>
</evidence>
<dbReference type="InterPro" id="IPR009327">
    <property type="entry name" value="Cupin_DUF985"/>
</dbReference>
<protein>
    <submittedName>
        <fullName evidence="2">Cupin domain-containing protein</fullName>
    </submittedName>
</protein>
<evidence type="ECO:0000313" key="3">
    <source>
        <dbReference type="Proteomes" id="UP001265259"/>
    </source>
</evidence>
<feature type="domain" description="DUF985" evidence="1">
    <location>
        <begin position="5"/>
        <end position="134"/>
    </location>
</feature>
<dbReference type="InterPro" id="IPR014710">
    <property type="entry name" value="RmlC-like_jellyroll"/>
</dbReference>
<dbReference type="InterPro" id="IPR011051">
    <property type="entry name" value="RmlC_Cupin_sf"/>
</dbReference>
<name>A0ABU3DIJ7_9RHOB</name>
<gene>
    <name evidence="2" type="ORF">RM543_12665</name>
</gene>
<proteinExistence type="predicted"/>
<evidence type="ECO:0000259" key="1">
    <source>
        <dbReference type="Pfam" id="PF06172"/>
    </source>
</evidence>
<dbReference type="Proteomes" id="UP001265259">
    <property type="component" value="Unassembled WGS sequence"/>
</dbReference>
<dbReference type="CDD" id="cd06121">
    <property type="entry name" value="cupin_YML079wp"/>
    <property type="match status" value="1"/>
</dbReference>
<organism evidence="2 3">
    <name type="scientific">Tropicimonas omnivorans</name>
    <dbReference type="NCBI Taxonomy" id="3075590"/>
    <lineage>
        <taxon>Bacteria</taxon>
        <taxon>Pseudomonadati</taxon>
        <taxon>Pseudomonadota</taxon>
        <taxon>Alphaproteobacteria</taxon>
        <taxon>Rhodobacterales</taxon>
        <taxon>Roseobacteraceae</taxon>
        <taxon>Tropicimonas</taxon>
    </lineage>
</organism>
<dbReference type="InterPro" id="IPR039935">
    <property type="entry name" value="YML079W-like"/>
</dbReference>
<reference evidence="2 3" key="1">
    <citation type="submission" date="2023-09" db="EMBL/GenBank/DDBJ databases">
        <authorList>
            <person name="Rey-Velasco X."/>
        </authorList>
    </citation>
    <scope>NUCLEOTIDE SEQUENCE [LARGE SCALE GENOMIC DNA]</scope>
    <source>
        <strain evidence="2 3">F158</strain>
    </source>
</reference>
<comment type="caution">
    <text evidence="2">The sequence shown here is derived from an EMBL/GenBank/DDBJ whole genome shotgun (WGS) entry which is preliminary data.</text>
</comment>
<dbReference type="PANTHER" id="PTHR33387">
    <property type="entry name" value="RMLC-LIKE JELLY ROLL FOLD PROTEIN"/>
    <property type="match status" value="1"/>
</dbReference>
<sequence length="143" mass="15494">MQTAEEIIAGLSLEPHPEGGHYRQSWVSWGAAGERPSGTAIYYLLAAGEVSRWHRVDADEIWHFYAGDPLVLALSRTDEGPATPMTLGPDLVAGQRPQIIVPSGWWQAARSSGAWTLVGCTVSPGFRFEGFEMAPEGFDIPLG</sequence>
<dbReference type="SUPFAM" id="SSF51182">
    <property type="entry name" value="RmlC-like cupins"/>
    <property type="match status" value="1"/>
</dbReference>
<dbReference type="RefSeq" id="WP_311692193.1">
    <property type="nucleotide sequence ID" value="NZ_JAVRHL010000003.1"/>
</dbReference>
<dbReference type="PANTHER" id="PTHR33387:SF3">
    <property type="entry name" value="DUF985 DOMAIN-CONTAINING PROTEIN"/>
    <property type="match status" value="1"/>
</dbReference>
<dbReference type="Pfam" id="PF06172">
    <property type="entry name" value="Cupin_5"/>
    <property type="match status" value="1"/>
</dbReference>
<accession>A0ABU3DIJ7</accession>